<dbReference type="Proteomes" id="UP001183615">
    <property type="component" value="Unassembled WGS sequence"/>
</dbReference>
<feature type="transmembrane region" description="Helical" evidence="1">
    <location>
        <begin position="27"/>
        <end position="46"/>
    </location>
</feature>
<feature type="transmembrane region" description="Helical" evidence="1">
    <location>
        <begin position="129"/>
        <end position="151"/>
    </location>
</feature>
<evidence type="ECO:0000256" key="1">
    <source>
        <dbReference type="SAM" id="Phobius"/>
    </source>
</evidence>
<keyword evidence="3" id="KW-1185">Reference proteome</keyword>
<keyword evidence="1" id="KW-1133">Transmembrane helix</keyword>
<feature type="transmembrane region" description="Helical" evidence="1">
    <location>
        <begin position="81"/>
        <end position="102"/>
    </location>
</feature>
<protein>
    <submittedName>
        <fullName evidence="2">Uncharacterized protein</fullName>
    </submittedName>
</protein>
<evidence type="ECO:0000313" key="2">
    <source>
        <dbReference type="EMBL" id="MDT0445811.1"/>
    </source>
</evidence>
<organism evidence="2 3">
    <name type="scientific">Streptomyces johnsoniae</name>
    <dbReference type="NCBI Taxonomy" id="3075532"/>
    <lineage>
        <taxon>Bacteria</taxon>
        <taxon>Bacillati</taxon>
        <taxon>Actinomycetota</taxon>
        <taxon>Actinomycetes</taxon>
        <taxon>Kitasatosporales</taxon>
        <taxon>Streptomycetaceae</taxon>
        <taxon>Streptomyces</taxon>
    </lineage>
</organism>
<comment type="caution">
    <text evidence="2">The sequence shown here is derived from an EMBL/GenBank/DDBJ whole genome shotgun (WGS) entry which is preliminary data.</text>
</comment>
<reference evidence="3" key="1">
    <citation type="submission" date="2023-07" db="EMBL/GenBank/DDBJ databases">
        <title>30 novel species of actinomycetes from the DSMZ collection.</title>
        <authorList>
            <person name="Nouioui I."/>
        </authorList>
    </citation>
    <scope>NUCLEOTIDE SEQUENCE [LARGE SCALE GENOMIC DNA]</scope>
    <source>
        <strain evidence="3">DSM 41886</strain>
    </source>
</reference>
<name>A0ABU2SA07_9ACTN</name>
<dbReference type="RefSeq" id="WP_311619984.1">
    <property type="nucleotide sequence ID" value="NZ_JAVREV010000015.1"/>
</dbReference>
<sequence>MTESRTATARALTVLRRPFLAETWKRVAYLLLALPVGALCVPLALAGGPAGRVQRGLARVLLGVEVAAPERAGRVRGLAHAVLSLPLNLVAALVTVYGWWLVPMNLGYPLRPDAHPETDWGGPTLVGAWLTHAIPGGVTFLLVMPWIGRGLTTSQSRLLTALLGTGHAPGPTLVRALLTVAIGGALAWPVVNQL</sequence>
<gene>
    <name evidence="2" type="ORF">RM779_24905</name>
</gene>
<keyword evidence="1" id="KW-0812">Transmembrane</keyword>
<dbReference type="EMBL" id="JAVREV010000015">
    <property type="protein sequence ID" value="MDT0445811.1"/>
    <property type="molecule type" value="Genomic_DNA"/>
</dbReference>
<proteinExistence type="predicted"/>
<keyword evidence="1" id="KW-0472">Membrane</keyword>
<accession>A0ABU2SA07</accession>
<evidence type="ECO:0000313" key="3">
    <source>
        <dbReference type="Proteomes" id="UP001183615"/>
    </source>
</evidence>